<dbReference type="Gene3D" id="1.20.1720.10">
    <property type="entry name" value="Multidrug resistance protein D"/>
    <property type="match status" value="1"/>
</dbReference>
<evidence type="ECO:0000259" key="7">
    <source>
        <dbReference type="PROSITE" id="PS50850"/>
    </source>
</evidence>
<keyword evidence="4 6" id="KW-1133">Transmembrane helix</keyword>
<dbReference type="PATRIC" id="fig|188932.3.peg.2811"/>
<dbReference type="Pfam" id="PF07690">
    <property type="entry name" value="MFS_1"/>
    <property type="match status" value="1"/>
</dbReference>
<dbReference type="PROSITE" id="PS50850">
    <property type="entry name" value="MFS"/>
    <property type="match status" value="1"/>
</dbReference>
<feature type="transmembrane region" description="Helical" evidence="6">
    <location>
        <begin position="435"/>
        <end position="455"/>
    </location>
</feature>
<dbReference type="GO" id="GO:0022857">
    <property type="term" value="F:transmembrane transporter activity"/>
    <property type="evidence" value="ECO:0007669"/>
    <property type="project" value="InterPro"/>
</dbReference>
<gene>
    <name evidence="8" type="ORF">AY601_2699</name>
</gene>
<evidence type="ECO:0000256" key="2">
    <source>
        <dbReference type="ARBA" id="ARBA00022448"/>
    </source>
</evidence>
<feature type="transmembrane region" description="Helical" evidence="6">
    <location>
        <begin position="307"/>
        <end position="325"/>
    </location>
</feature>
<dbReference type="PANTHER" id="PTHR42718:SF9">
    <property type="entry name" value="MAJOR FACILITATOR SUPERFAMILY MULTIDRUG TRANSPORTER MFSC"/>
    <property type="match status" value="1"/>
</dbReference>
<sequence length="470" mass="50790">MTEQYYYMISKKNLILIIASMGIFVEALDIAIINLTIPPIQAQFNISNDQVQWLQTLYVLLYGGFLIIGGKLADIIGRKKIFMIGAALFLLTSLGAGLSGSFAILAFYRAVQGFAAALIMPSALSIVTHTFTEKTERSKAIGIFSSFAAIGSGSGLSIGGIISTYWGWHWVFLINVPILAIVIFASWYYLDADSPRDKKKSPDLISGFILVAALLMLSYGVHELGNFQKHYLLLPNLAIAIIICMKVLFTRLTTLKDPLIDLSIFRSSTVVTANGIFFLLGSFWTGYLFIISLLLQKDMNFSAAKSGLLLVPFSILSALVAKFALPAIMKKLNIARTGFLGMTMMLISAVLLAASLMMGHSLILVLLAAAFASGLGITISYTGLSVLSIQDIPSQHYGLASSLATTSYFLGAGIGLSILTLFMTSQNVTASVTPLSIVILGIYAFIGLSWLIVFIRNQSTTAKSTVQISK</sequence>
<protein>
    <recommendedName>
        <fullName evidence="7">Major facilitator superfamily (MFS) profile domain-containing protein</fullName>
    </recommendedName>
</protein>
<feature type="transmembrane region" description="Helical" evidence="6">
    <location>
        <begin position="53"/>
        <end position="69"/>
    </location>
</feature>
<dbReference type="InterPro" id="IPR036259">
    <property type="entry name" value="MFS_trans_sf"/>
</dbReference>
<feature type="transmembrane region" description="Helical" evidence="6">
    <location>
        <begin position="168"/>
        <end position="190"/>
    </location>
</feature>
<evidence type="ECO:0000256" key="6">
    <source>
        <dbReference type="SAM" id="Phobius"/>
    </source>
</evidence>
<feature type="transmembrane region" description="Helical" evidence="6">
    <location>
        <begin position="114"/>
        <end position="131"/>
    </location>
</feature>
<dbReference type="KEGG" id="pcm:AY601_2699"/>
<dbReference type="PROSITE" id="PS00216">
    <property type="entry name" value="SUGAR_TRANSPORT_1"/>
    <property type="match status" value="1"/>
</dbReference>
<feature type="transmembrane region" description="Helical" evidence="6">
    <location>
        <begin position="231"/>
        <end position="249"/>
    </location>
</feature>
<keyword evidence="9" id="KW-1185">Reference proteome</keyword>
<feature type="transmembrane region" description="Helical" evidence="6">
    <location>
        <begin position="270"/>
        <end position="295"/>
    </location>
</feature>
<feature type="transmembrane region" description="Helical" evidence="6">
    <location>
        <begin position="363"/>
        <end position="387"/>
    </location>
</feature>
<feature type="transmembrane region" description="Helical" evidence="6">
    <location>
        <begin position="81"/>
        <end position="108"/>
    </location>
</feature>
<feature type="transmembrane region" description="Helical" evidence="6">
    <location>
        <begin position="143"/>
        <end position="162"/>
    </location>
</feature>
<feature type="transmembrane region" description="Helical" evidence="6">
    <location>
        <begin position="202"/>
        <end position="219"/>
    </location>
</feature>
<keyword evidence="2" id="KW-0813">Transport</keyword>
<evidence type="ECO:0000256" key="3">
    <source>
        <dbReference type="ARBA" id="ARBA00022692"/>
    </source>
</evidence>
<feature type="transmembrane region" description="Helical" evidence="6">
    <location>
        <begin position="399"/>
        <end position="423"/>
    </location>
</feature>
<dbReference type="Gene3D" id="1.20.1250.20">
    <property type="entry name" value="MFS general substrate transporter like domains"/>
    <property type="match status" value="1"/>
</dbReference>
<dbReference type="SUPFAM" id="SSF103473">
    <property type="entry name" value="MFS general substrate transporter"/>
    <property type="match status" value="1"/>
</dbReference>
<dbReference type="CDD" id="cd17321">
    <property type="entry name" value="MFS_MMR_MDR_like"/>
    <property type="match status" value="1"/>
</dbReference>
<reference evidence="8 9" key="1">
    <citation type="submission" date="2016-03" db="EMBL/GenBank/DDBJ databases">
        <title>Complete genome sequence of Pedobacter cryoconitis PAMC 27485.</title>
        <authorList>
            <person name="Lee J."/>
            <person name="Kim O.-S."/>
        </authorList>
    </citation>
    <scope>NUCLEOTIDE SEQUENCE [LARGE SCALE GENOMIC DNA]</scope>
    <source>
        <strain evidence="8 9">PAMC 27485</strain>
    </source>
</reference>
<dbReference type="GO" id="GO:0016020">
    <property type="term" value="C:membrane"/>
    <property type="evidence" value="ECO:0007669"/>
    <property type="project" value="UniProtKB-SubCell"/>
</dbReference>
<dbReference type="InterPro" id="IPR020846">
    <property type="entry name" value="MFS_dom"/>
</dbReference>
<evidence type="ECO:0000256" key="1">
    <source>
        <dbReference type="ARBA" id="ARBA00004141"/>
    </source>
</evidence>
<dbReference type="EMBL" id="CP014504">
    <property type="protein sequence ID" value="AMP99584.1"/>
    <property type="molecule type" value="Genomic_DNA"/>
</dbReference>
<proteinExistence type="predicted"/>
<organism evidence="8 9">
    <name type="scientific">Pedobacter cryoconitis</name>
    <dbReference type="NCBI Taxonomy" id="188932"/>
    <lineage>
        <taxon>Bacteria</taxon>
        <taxon>Pseudomonadati</taxon>
        <taxon>Bacteroidota</taxon>
        <taxon>Sphingobacteriia</taxon>
        <taxon>Sphingobacteriales</taxon>
        <taxon>Sphingobacteriaceae</taxon>
        <taxon>Pedobacter</taxon>
    </lineage>
</organism>
<dbReference type="InterPro" id="IPR005829">
    <property type="entry name" value="Sugar_transporter_CS"/>
</dbReference>
<name>A0A127VE50_9SPHI</name>
<evidence type="ECO:0000313" key="8">
    <source>
        <dbReference type="EMBL" id="AMP99584.1"/>
    </source>
</evidence>
<feature type="transmembrane region" description="Helical" evidence="6">
    <location>
        <begin position="14"/>
        <end position="33"/>
    </location>
</feature>
<evidence type="ECO:0000313" key="9">
    <source>
        <dbReference type="Proteomes" id="UP000071561"/>
    </source>
</evidence>
<keyword evidence="5 6" id="KW-0472">Membrane</keyword>
<accession>A0A127VE50</accession>
<feature type="transmembrane region" description="Helical" evidence="6">
    <location>
        <begin position="337"/>
        <end position="357"/>
    </location>
</feature>
<dbReference type="InterPro" id="IPR011701">
    <property type="entry name" value="MFS"/>
</dbReference>
<dbReference type="PANTHER" id="PTHR42718">
    <property type="entry name" value="MAJOR FACILITATOR SUPERFAMILY MULTIDRUG TRANSPORTER MFSC"/>
    <property type="match status" value="1"/>
</dbReference>
<evidence type="ECO:0000256" key="5">
    <source>
        <dbReference type="ARBA" id="ARBA00023136"/>
    </source>
</evidence>
<feature type="domain" description="Major facilitator superfamily (MFS) profile" evidence="7">
    <location>
        <begin position="15"/>
        <end position="459"/>
    </location>
</feature>
<dbReference type="Proteomes" id="UP000071561">
    <property type="component" value="Chromosome"/>
</dbReference>
<keyword evidence="3 6" id="KW-0812">Transmembrane</keyword>
<evidence type="ECO:0000256" key="4">
    <source>
        <dbReference type="ARBA" id="ARBA00022989"/>
    </source>
</evidence>
<dbReference type="AlphaFoldDB" id="A0A127VE50"/>
<comment type="subcellular location">
    <subcellularLocation>
        <location evidence="1">Membrane</location>
        <topology evidence="1">Multi-pass membrane protein</topology>
    </subcellularLocation>
</comment>